<organism evidence="4 5">
    <name type="scientific">Lepidopterella palustris CBS 459.81</name>
    <dbReference type="NCBI Taxonomy" id="1314670"/>
    <lineage>
        <taxon>Eukaryota</taxon>
        <taxon>Fungi</taxon>
        <taxon>Dikarya</taxon>
        <taxon>Ascomycota</taxon>
        <taxon>Pezizomycotina</taxon>
        <taxon>Dothideomycetes</taxon>
        <taxon>Pleosporomycetidae</taxon>
        <taxon>Mytilinidiales</taxon>
        <taxon>Argynnaceae</taxon>
        <taxon>Lepidopterella</taxon>
    </lineage>
</organism>
<evidence type="ECO:0000313" key="5">
    <source>
        <dbReference type="Proteomes" id="UP000250266"/>
    </source>
</evidence>
<dbReference type="Gene3D" id="3.40.1350.10">
    <property type="match status" value="1"/>
</dbReference>
<dbReference type="OrthoDB" id="10002170at2759"/>
<keyword evidence="5" id="KW-1185">Reference proteome</keyword>
<accession>A0A8E2E9N4</accession>
<dbReference type="FunFam" id="3.40.1350.10:FF:000012">
    <property type="entry name" value="Probable tRNA-splicing endonuclease subunit sen-15"/>
    <property type="match status" value="1"/>
</dbReference>
<dbReference type="PANTHER" id="PTHR28518">
    <property type="entry name" value="TRNA-SPLICING ENDONUCLEASE SUBUNIT SEN15"/>
    <property type="match status" value="1"/>
</dbReference>
<protein>
    <recommendedName>
        <fullName evidence="3">tRNA-splicing endonuclease subunit Sen15 domain-containing protein</fullName>
    </recommendedName>
</protein>
<dbReference type="InterPro" id="IPR011856">
    <property type="entry name" value="tRNA_endonuc-like_dom_sf"/>
</dbReference>
<proteinExistence type="inferred from homology"/>
<dbReference type="GO" id="GO:0003676">
    <property type="term" value="F:nucleic acid binding"/>
    <property type="evidence" value="ECO:0007669"/>
    <property type="project" value="InterPro"/>
</dbReference>
<evidence type="ECO:0000256" key="1">
    <source>
        <dbReference type="ARBA" id="ARBA00006091"/>
    </source>
</evidence>
<dbReference type="GO" id="GO:0000379">
    <property type="term" value="P:tRNA-type intron splice site recognition and cleavage"/>
    <property type="evidence" value="ECO:0007669"/>
    <property type="project" value="InterPro"/>
</dbReference>
<keyword evidence="2" id="KW-0819">tRNA processing</keyword>
<gene>
    <name evidence="4" type="ORF">K432DRAFT_58484</name>
</gene>
<evidence type="ECO:0000259" key="3">
    <source>
        <dbReference type="Pfam" id="PF09631"/>
    </source>
</evidence>
<dbReference type="InterPro" id="IPR036167">
    <property type="entry name" value="tRNA_intron_Endo_cat-like_sf"/>
</dbReference>
<comment type="similarity">
    <text evidence="1">Belongs to the SEN15 family.</text>
</comment>
<evidence type="ECO:0000256" key="2">
    <source>
        <dbReference type="ARBA" id="ARBA00022694"/>
    </source>
</evidence>
<sequence>MATSLQPAHPVLPAPSRLTTHLLTSANANANASTVASHPPHLHHLARQIQHNLQHQHAWTALRLHTHVSGTDKPLPRPMLSGLAPVRLYVHPDEQVELLREAGKKRDEGVGGGNEEGVGEGKLDVVVEPEREWVLPTRLSEKWSLRRLAEVFDCVGVVPPGVEDEEGEGSQNMWRKRKRVVLATVDGDSTVVYYIVHDGVVKPRQN</sequence>
<dbReference type="SUPFAM" id="SSF53032">
    <property type="entry name" value="tRNA-intron endonuclease catalytic domain-like"/>
    <property type="match status" value="1"/>
</dbReference>
<dbReference type="AlphaFoldDB" id="A0A8E2E9N4"/>
<reference evidence="4 5" key="1">
    <citation type="journal article" date="2016" name="Nat. Commun.">
        <title>Ectomycorrhizal ecology is imprinted in the genome of the dominant symbiotic fungus Cenococcum geophilum.</title>
        <authorList>
            <consortium name="DOE Joint Genome Institute"/>
            <person name="Peter M."/>
            <person name="Kohler A."/>
            <person name="Ohm R.A."/>
            <person name="Kuo A."/>
            <person name="Krutzmann J."/>
            <person name="Morin E."/>
            <person name="Arend M."/>
            <person name="Barry K.W."/>
            <person name="Binder M."/>
            <person name="Choi C."/>
            <person name="Clum A."/>
            <person name="Copeland A."/>
            <person name="Grisel N."/>
            <person name="Haridas S."/>
            <person name="Kipfer T."/>
            <person name="LaButti K."/>
            <person name="Lindquist E."/>
            <person name="Lipzen A."/>
            <person name="Maire R."/>
            <person name="Meier B."/>
            <person name="Mihaltcheva S."/>
            <person name="Molinier V."/>
            <person name="Murat C."/>
            <person name="Poggeler S."/>
            <person name="Quandt C.A."/>
            <person name="Sperisen C."/>
            <person name="Tritt A."/>
            <person name="Tisserant E."/>
            <person name="Crous P.W."/>
            <person name="Henrissat B."/>
            <person name="Nehls U."/>
            <person name="Egli S."/>
            <person name="Spatafora J.W."/>
            <person name="Grigoriev I.V."/>
            <person name="Martin F.M."/>
        </authorList>
    </citation>
    <scope>NUCLEOTIDE SEQUENCE [LARGE SCALE GENOMIC DNA]</scope>
    <source>
        <strain evidence="4 5">CBS 459.81</strain>
    </source>
</reference>
<dbReference type="InterPro" id="IPR018593">
    <property type="entry name" value="tRNA-endonuc_su_Sen15"/>
</dbReference>
<dbReference type="PANTHER" id="PTHR28518:SF1">
    <property type="entry name" value="TRNA-SPLICING ENDONUCLEASE SUBUNIT SEN15"/>
    <property type="match status" value="1"/>
</dbReference>
<dbReference type="GO" id="GO:0000213">
    <property type="term" value="F:tRNA-intron lyase activity"/>
    <property type="evidence" value="ECO:0007669"/>
    <property type="project" value="TreeGrafter"/>
</dbReference>
<evidence type="ECO:0000313" key="4">
    <source>
        <dbReference type="EMBL" id="OCK79808.1"/>
    </source>
</evidence>
<feature type="domain" description="tRNA-splicing endonuclease subunit Sen15" evidence="3">
    <location>
        <begin position="48"/>
        <end position="206"/>
    </location>
</feature>
<dbReference type="InterPro" id="IPR042777">
    <property type="entry name" value="Sen15_fungi"/>
</dbReference>
<dbReference type="Proteomes" id="UP000250266">
    <property type="component" value="Unassembled WGS sequence"/>
</dbReference>
<dbReference type="Pfam" id="PF09631">
    <property type="entry name" value="Sen15"/>
    <property type="match status" value="1"/>
</dbReference>
<name>A0A8E2E9N4_9PEZI</name>
<dbReference type="EMBL" id="KV744987">
    <property type="protein sequence ID" value="OCK79808.1"/>
    <property type="molecule type" value="Genomic_DNA"/>
</dbReference>
<dbReference type="GO" id="GO:0000214">
    <property type="term" value="C:tRNA-intron endonuclease complex"/>
    <property type="evidence" value="ECO:0007669"/>
    <property type="project" value="InterPro"/>
</dbReference>